<proteinExistence type="predicted"/>
<reference evidence="1" key="1">
    <citation type="journal article" date="2015" name="Nature">
        <title>Complex archaea that bridge the gap between prokaryotes and eukaryotes.</title>
        <authorList>
            <person name="Spang A."/>
            <person name="Saw J.H."/>
            <person name="Jorgensen S.L."/>
            <person name="Zaremba-Niedzwiedzka K."/>
            <person name="Martijn J."/>
            <person name="Lind A.E."/>
            <person name="van Eijk R."/>
            <person name="Schleper C."/>
            <person name="Guy L."/>
            <person name="Ettema T.J."/>
        </authorList>
    </citation>
    <scope>NUCLEOTIDE SEQUENCE</scope>
</reference>
<organism evidence="1">
    <name type="scientific">marine sediment metagenome</name>
    <dbReference type="NCBI Taxonomy" id="412755"/>
    <lineage>
        <taxon>unclassified sequences</taxon>
        <taxon>metagenomes</taxon>
        <taxon>ecological metagenomes</taxon>
    </lineage>
</organism>
<evidence type="ECO:0000313" key="1">
    <source>
        <dbReference type="EMBL" id="KKL68216.1"/>
    </source>
</evidence>
<protein>
    <submittedName>
        <fullName evidence="1">Uncharacterized protein</fullName>
    </submittedName>
</protein>
<dbReference type="AlphaFoldDB" id="A0A0F9EPM4"/>
<name>A0A0F9EPM4_9ZZZZ</name>
<dbReference type="EMBL" id="LAZR01026601">
    <property type="protein sequence ID" value="KKL68216.1"/>
    <property type="molecule type" value="Genomic_DNA"/>
</dbReference>
<comment type="caution">
    <text evidence="1">The sequence shown here is derived from an EMBL/GenBank/DDBJ whole genome shotgun (WGS) entry which is preliminary data.</text>
</comment>
<accession>A0A0F9EPM4</accession>
<sequence length="61" mass="7550">MNSKIFTPTEQKEFERRLKGEKKDYRIWYRVKPKLIELIELFKLKRKIEKLLKIKNGKTNI</sequence>
<gene>
    <name evidence="1" type="ORF">LCGC14_2127200</name>
</gene>